<dbReference type="AlphaFoldDB" id="A0A9E6XWI1"/>
<dbReference type="Proteomes" id="UP001162834">
    <property type="component" value="Chromosome"/>
</dbReference>
<reference evidence="2" key="1">
    <citation type="journal article" date="2022" name="Int. J. Syst. Evol. Microbiol.">
        <title>Pseudomonas aegrilactucae sp. nov. and Pseudomonas morbosilactucae sp. nov., pathogens causing bacterial rot of lettuce in Japan.</title>
        <authorList>
            <person name="Sawada H."/>
            <person name="Fujikawa T."/>
            <person name="Satou M."/>
        </authorList>
    </citation>
    <scope>NUCLEOTIDE SEQUENCE</scope>
    <source>
        <strain evidence="2">0166_1</strain>
    </source>
</reference>
<sequence length="208" mass="22131">MAVIDGPHLGSVVTGRATSLSGLSTPQFVFAYGSLAVAAGPLSRTPSARGWIAELPGFARRWGVAMDNARDLPGYKHYRLVDGTRPEVFVTFLDIVRRAGAAVNGVCLPVGDEALALLDRRERNYVRRDVTAQIDGAPGRVWAYAGSPSARARLRRARARGRAVISAEYLQQVTAGLRALGPGELAALQASLTGDAPPVWELARIDSA</sequence>
<dbReference type="EMBL" id="CP087164">
    <property type="protein sequence ID" value="UGS35703.1"/>
    <property type="molecule type" value="Genomic_DNA"/>
</dbReference>
<dbReference type="SUPFAM" id="SSF110857">
    <property type="entry name" value="Gamma-glutamyl cyclotransferase-like"/>
    <property type="match status" value="1"/>
</dbReference>
<proteinExistence type="predicted"/>
<organism evidence="2 3">
    <name type="scientific">Capillimicrobium parvum</name>
    <dbReference type="NCBI Taxonomy" id="2884022"/>
    <lineage>
        <taxon>Bacteria</taxon>
        <taxon>Bacillati</taxon>
        <taxon>Actinomycetota</taxon>
        <taxon>Thermoleophilia</taxon>
        <taxon>Solirubrobacterales</taxon>
        <taxon>Capillimicrobiaceae</taxon>
        <taxon>Capillimicrobium</taxon>
    </lineage>
</organism>
<dbReference type="Pfam" id="PF06094">
    <property type="entry name" value="GGACT"/>
    <property type="match status" value="1"/>
</dbReference>
<dbReference type="CDD" id="cd06661">
    <property type="entry name" value="GGCT_like"/>
    <property type="match status" value="1"/>
</dbReference>
<dbReference type="RefSeq" id="WP_259315385.1">
    <property type="nucleotide sequence ID" value="NZ_CP087164.1"/>
</dbReference>
<feature type="domain" description="Gamma-glutamylcyclotransferase AIG2-like" evidence="1">
    <location>
        <begin position="71"/>
        <end position="148"/>
    </location>
</feature>
<protein>
    <recommendedName>
        <fullName evidence="1">Gamma-glutamylcyclotransferase AIG2-like domain-containing protein</fullName>
    </recommendedName>
</protein>
<dbReference type="InterPro" id="IPR009288">
    <property type="entry name" value="AIG2-like_dom"/>
</dbReference>
<dbReference type="KEGG" id="sbae:DSM104329_02098"/>
<accession>A0A9E6XWI1</accession>
<dbReference type="InterPro" id="IPR013024">
    <property type="entry name" value="GGCT-like"/>
</dbReference>
<dbReference type="Gene3D" id="3.10.490.10">
    <property type="entry name" value="Gamma-glutamyl cyclotransferase-like"/>
    <property type="match status" value="1"/>
</dbReference>
<evidence type="ECO:0000259" key="1">
    <source>
        <dbReference type="Pfam" id="PF06094"/>
    </source>
</evidence>
<evidence type="ECO:0000313" key="2">
    <source>
        <dbReference type="EMBL" id="UGS35703.1"/>
    </source>
</evidence>
<keyword evidence="3" id="KW-1185">Reference proteome</keyword>
<evidence type="ECO:0000313" key="3">
    <source>
        <dbReference type="Proteomes" id="UP001162834"/>
    </source>
</evidence>
<dbReference type="InterPro" id="IPR036568">
    <property type="entry name" value="GGCT-like_sf"/>
</dbReference>
<gene>
    <name evidence="2" type="ORF">DSM104329_02098</name>
</gene>
<name>A0A9E6XWI1_9ACTN</name>